<sequence length="67" mass="7841">MNEKTFNLIHIIESKYFLHELGIILYPKSIFIITSNIVTEVKGALIMNQVKTESHKSEFKEYLDKLV</sequence>
<keyword evidence="2" id="KW-1185">Reference proteome</keyword>
<name>A4BYH7_9FLAO</name>
<dbReference type="HOGENOM" id="CLU_2808756_0_0_10"/>
<dbReference type="AlphaFoldDB" id="A4BYH7"/>
<dbReference type="Proteomes" id="UP000003053">
    <property type="component" value="Unassembled WGS sequence"/>
</dbReference>
<comment type="caution">
    <text evidence="1">The sequence shown here is derived from an EMBL/GenBank/DDBJ whole genome shotgun (WGS) entry which is preliminary data.</text>
</comment>
<evidence type="ECO:0000313" key="1">
    <source>
        <dbReference type="EMBL" id="EAR14018.1"/>
    </source>
</evidence>
<evidence type="ECO:0000313" key="2">
    <source>
        <dbReference type="Proteomes" id="UP000003053"/>
    </source>
</evidence>
<accession>A4BYH7</accession>
<reference evidence="1 2" key="1">
    <citation type="submission" date="2006-02" db="EMBL/GenBank/DDBJ databases">
        <authorList>
            <person name="Murray A."/>
            <person name="Staley J."/>
            <person name="Ferriera S."/>
            <person name="Johnson J."/>
            <person name="Kravitz S."/>
            <person name="Halpern A."/>
            <person name="Remington K."/>
            <person name="Beeson K."/>
            <person name="Tran B."/>
            <person name="Rogers Y.-H."/>
            <person name="Friedman R."/>
            <person name="Venter J.C."/>
        </authorList>
    </citation>
    <scope>NUCLEOTIDE SEQUENCE [LARGE SCALE GENOMIC DNA]</scope>
    <source>
        <strain evidence="1 2">23-P</strain>
    </source>
</reference>
<dbReference type="EMBL" id="AAOG01000001">
    <property type="protein sequence ID" value="EAR14018.1"/>
    <property type="molecule type" value="Genomic_DNA"/>
</dbReference>
<protein>
    <submittedName>
        <fullName evidence="1">Uncharacterized protein</fullName>
    </submittedName>
</protein>
<proteinExistence type="predicted"/>
<organism evidence="1 2">
    <name type="scientific">Polaribacter irgensii 23-P</name>
    <dbReference type="NCBI Taxonomy" id="313594"/>
    <lineage>
        <taxon>Bacteria</taxon>
        <taxon>Pseudomonadati</taxon>
        <taxon>Bacteroidota</taxon>
        <taxon>Flavobacteriia</taxon>
        <taxon>Flavobacteriales</taxon>
        <taxon>Flavobacteriaceae</taxon>
    </lineage>
</organism>
<gene>
    <name evidence="1" type="ORF">PI23P_05952</name>
</gene>